<dbReference type="AlphaFoldDB" id="L1IZI1"/>
<proteinExistence type="predicted"/>
<reference evidence="2 4" key="1">
    <citation type="journal article" date="2012" name="Nature">
        <title>Algal genomes reveal evolutionary mosaicism and the fate of nucleomorphs.</title>
        <authorList>
            <consortium name="DOE Joint Genome Institute"/>
            <person name="Curtis B.A."/>
            <person name="Tanifuji G."/>
            <person name="Burki F."/>
            <person name="Gruber A."/>
            <person name="Irimia M."/>
            <person name="Maruyama S."/>
            <person name="Arias M.C."/>
            <person name="Ball S.G."/>
            <person name="Gile G.H."/>
            <person name="Hirakawa Y."/>
            <person name="Hopkins J.F."/>
            <person name="Kuo A."/>
            <person name="Rensing S.A."/>
            <person name="Schmutz J."/>
            <person name="Symeonidi A."/>
            <person name="Elias M."/>
            <person name="Eveleigh R.J."/>
            <person name="Herman E.K."/>
            <person name="Klute M.J."/>
            <person name="Nakayama T."/>
            <person name="Obornik M."/>
            <person name="Reyes-Prieto A."/>
            <person name="Armbrust E.V."/>
            <person name="Aves S.J."/>
            <person name="Beiko R.G."/>
            <person name="Coutinho P."/>
            <person name="Dacks J.B."/>
            <person name="Durnford D.G."/>
            <person name="Fast N.M."/>
            <person name="Green B.R."/>
            <person name="Grisdale C.J."/>
            <person name="Hempel F."/>
            <person name="Henrissat B."/>
            <person name="Hoppner M.P."/>
            <person name="Ishida K."/>
            <person name="Kim E."/>
            <person name="Koreny L."/>
            <person name="Kroth P.G."/>
            <person name="Liu Y."/>
            <person name="Malik S.B."/>
            <person name="Maier U.G."/>
            <person name="McRose D."/>
            <person name="Mock T."/>
            <person name="Neilson J.A."/>
            <person name="Onodera N.T."/>
            <person name="Poole A.M."/>
            <person name="Pritham E.J."/>
            <person name="Richards T.A."/>
            <person name="Rocap G."/>
            <person name="Roy S.W."/>
            <person name="Sarai C."/>
            <person name="Schaack S."/>
            <person name="Shirato S."/>
            <person name="Slamovits C.H."/>
            <person name="Spencer D.F."/>
            <person name="Suzuki S."/>
            <person name="Worden A.Z."/>
            <person name="Zauner S."/>
            <person name="Barry K."/>
            <person name="Bell C."/>
            <person name="Bharti A.K."/>
            <person name="Crow J.A."/>
            <person name="Grimwood J."/>
            <person name="Kramer R."/>
            <person name="Lindquist E."/>
            <person name="Lucas S."/>
            <person name="Salamov A."/>
            <person name="McFadden G.I."/>
            <person name="Lane C.E."/>
            <person name="Keeling P.J."/>
            <person name="Gray M.W."/>
            <person name="Grigoriev I.V."/>
            <person name="Archibald J.M."/>
        </authorList>
    </citation>
    <scope>NUCLEOTIDE SEQUENCE</scope>
    <source>
        <strain evidence="2 4">CCMP2712</strain>
    </source>
</reference>
<dbReference type="HOGENOM" id="CLU_317496_0_0_1"/>
<reference evidence="3" key="3">
    <citation type="submission" date="2015-06" db="UniProtKB">
        <authorList>
            <consortium name="EnsemblProtists"/>
        </authorList>
    </citation>
    <scope>IDENTIFICATION</scope>
</reference>
<evidence type="ECO:0000313" key="3">
    <source>
        <dbReference type="EnsemblProtists" id="EKX41284"/>
    </source>
</evidence>
<accession>L1IZI1</accession>
<feature type="signal peptide" evidence="1">
    <location>
        <begin position="1"/>
        <end position="20"/>
    </location>
</feature>
<sequence length="918" mass="102290">MNCNLVALVVLTTCIWHVDAQSYQYRGGSINWLPNPAGSNYVQIIIHTVWTQPPGSESLKVEDVVPFRSKSSTPPLLIISNGVLHQELQVVVASVNVKLANTLEGISVVNVSLPLRSRGYIAEVQGCCRESPVSCDQTGSGLSQYCGTKFFLRTLVKLDRDPPPFSYLPFFFPYDLPSDPNMGMILPIVDFRLTYAGINKVPMPEPHWPKKIQDRIQHRPQDTSPPILNWVKVSNRIQAIYRAIQNLTFNNNLNQNSAIVINSLNQNSAIVNNSLNQNSTIVNNSLNQNSTSFNNSNLTTDHSLQDGLVNISLTIDLLLQDGFTPEEAFQVMEVYDTNKDSIIEGEEIRIQEALKGFDVVPSLPKVFEGQTYETIVKVHSIGGSVPMLGGNESETLMLYQLSNCSGYSAPLPPGADICRDSFVEFSSCPDGSAGCYKGTSLPVVNNFQSLQIPAGFVVDIVYSCEVSQTDFSSYHTFSEGSILQTCDGSTSTCCNLKHPAASLTFRTINRSIASSPQEYCQGCTSNSEDIATMLTFNQFMSHYTGVYETKMSLKSTLLPVGNYPVLMQIQSATSAYTFIEFILHKMTGSQFSIEFYSDLQNEPAFFFSSLHSNSSWTCTQGNCEASLQLTTNLALFTTMTYNNDTLQNRTESPTIQPDSFLWTPCYDFVGMHYFCLFWGDSTSGQWTNLKCIFIRVIENLPPKIHVNISNTTSEYLLDATAYMGQKVHIVLALLNQYQSRFKYSGISQIFMNNGESAFARTTYRAAKVGSSRYYIQEFVNATPPKIVNIEWTPIRNILINEGSMEISGLQDYYLKPNYMNSGLNITVCFMVINEMGTDGQCGLYGPWTEHCIRIDVLKCKYSLSPGQSLVHIAGLFKTNWIQLYSLNPHYTRADAIVVNNSVVVDIGKLYNVSFDLVC</sequence>
<feature type="chain" id="PRO_5008770686" description="LysM domain-containing protein" evidence="1">
    <location>
        <begin position="21"/>
        <end position="918"/>
    </location>
</feature>
<dbReference type="RefSeq" id="XP_005828264.1">
    <property type="nucleotide sequence ID" value="XM_005828207.1"/>
</dbReference>
<evidence type="ECO:0000256" key="1">
    <source>
        <dbReference type="SAM" id="SignalP"/>
    </source>
</evidence>
<evidence type="ECO:0008006" key="5">
    <source>
        <dbReference type="Google" id="ProtNLM"/>
    </source>
</evidence>
<dbReference type="EnsemblProtists" id="EKX41284">
    <property type="protein sequence ID" value="EKX41284"/>
    <property type="gene ID" value="GUITHDRAFT_112746"/>
</dbReference>
<protein>
    <recommendedName>
        <fullName evidence="5">LysM domain-containing protein</fullName>
    </recommendedName>
</protein>
<evidence type="ECO:0000313" key="2">
    <source>
        <dbReference type="EMBL" id="EKX41284.1"/>
    </source>
</evidence>
<reference evidence="4" key="2">
    <citation type="submission" date="2012-11" db="EMBL/GenBank/DDBJ databases">
        <authorList>
            <person name="Kuo A."/>
            <person name="Curtis B.A."/>
            <person name="Tanifuji G."/>
            <person name="Burki F."/>
            <person name="Gruber A."/>
            <person name="Irimia M."/>
            <person name="Maruyama S."/>
            <person name="Arias M.C."/>
            <person name="Ball S.G."/>
            <person name="Gile G.H."/>
            <person name="Hirakawa Y."/>
            <person name="Hopkins J.F."/>
            <person name="Rensing S.A."/>
            <person name="Schmutz J."/>
            <person name="Symeonidi A."/>
            <person name="Elias M."/>
            <person name="Eveleigh R.J."/>
            <person name="Herman E.K."/>
            <person name="Klute M.J."/>
            <person name="Nakayama T."/>
            <person name="Obornik M."/>
            <person name="Reyes-Prieto A."/>
            <person name="Armbrust E.V."/>
            <person name="Aves S.J."/>
            <person name="Beiko R.G."/>
            <person name="Coutinho P."/>
            <person name="Dacks J.B."/>
            <person name="Durnford D.G."/>
            <person name="Fast N.M."/>
            <person name="Green B.R."/>
            <person name="Grisdale C."/>
            <person name="Hempe F."/>
            <person name="Henrissat B."/>
            <person name="Hoppner M.P."/>
            <person name="Ishida K.-I."/>
            <person name="Kim E."/>
            <person name="Koreny L."/>
            <person name="Kroth P.G."/>
            <person name="Liu Y."/>
            <person name="Malik S.-B."/>
            <person name="Maier U.G."/>
            <person name="McRose D."/>
            <person name="Mock T."/>
            <person name="Neilson J.A."/>
            <person name="Onodera N.T."/>
            <person name="Poole A.M."/>
            <person name="Pritham E.J."/>
            <person name="Richards T.A."/>
            <person name="Rocap G."/>
            <person name="Roy S.W."/>
            <person name="Sarai C."/>
            <person name="Schaack S."/>
            <person name="Shirato S."/>
            <person name="Slamovits C.H."/>
            <person name="Spencer D.F."/>
            <person name="Suzuki S."/>
            <person name="Worden A.Z."/>
            <person name="Zauner S."/>
            <person name="Barry K."/>
            <person name="Bell C."/>
            <person name="Bharti A.K."/>
            <person name="Crow J.A."/>
            <person name="Grimwood J."/>
            <person name="Kramer R."/>
            <person name="Lindquist E."/>
            <person name="Lucas S."/>
            <person name="Salamov A."/>
            <person name="McFadden G.I."/>
            <person name="Lane C.E."/>
            <person name="Keeling P.J."/>
            <person name="Gray M.W."/>
            <person name="Grigoriev I.V."/>
            <person name="Archibald J.M."/>
        </authorList>
    </citation>
    <scope>NUCLEOTIDE SEQUENCE</scope>
    <source>
        <strain evidence="4">CCMP2712</strain>
    </source>
</reference>
<dbReference type="Proteomes" id="UP000011087">
    <property type="component" value="Unassembled WGS sequence"/>
</dbReference>
<dbReference type="EMBL" id="JH993025">
    <property type="protein sequence ID" value="EKX41284.1"/>
    <property type="molecule type" value="Genomic_DNA"/>
</dbReference>
<dbReference type="GeneID" id="17297861"/>
<keyword evidence="1" id="KW-0732">Signal</keyword>
<gene>
    <name evidence="2" type="ORF">GUITHDRAFT_112746</name>
</gene>
<evidence type="ECO:0000313" key="4">
    <source>
        <dbReference type="Proteomes" id="UP000011087"/>
    </source>
</evidence>
<keyword evidence="4" id="KW-1185">Reference proteome</keyword>
<name>L1IZI1_GUITC</name>
<dbReference type="KEGG" id="gtt:GUITHDRAFT_112746"/>
<organism evidence="2">
    <name type="scientific">Guillardia theta (strain CCMP2712)</name>
    <name type="common">Cryptophyte</name>
    <dbReference type="NCBI Taxonomy" id="905079"/>
    <lineage>
        <taxon>Eukaryota</taxon>
        <taxon>Cryptophyceae</taxon>
        <taxon>Pyrenomonadales</taxon>
        <taxon>Geminigeraceae</taxon>
        <taxon>Guillardia</taxon>
    </lineage>
</organism>
<dbReference type="PaxDb" id="55529-EKX41284"/>